<proteinExistence type="predicted"/>
<comment type="caution">
    <text evidence="2">The sequence shown here is derived from an EMBL/GenBank/DDBJ whole genome shotgun (WGS) entry which is preliminary data.</text>
</comment>
<dbReference type="Proteomes" id="UP000663842">
    <property type="component" value="Unassembled WGS sequence"/>
</dbReference>
<dbReference type="CDD" id="cd01650">
    <property type="entry name" value="RT_nLTR_like"/>
    <property type="match status" value="1"/>
</dbReference>
<dbReference type="PANTHER" id="PTHR47027:SF20">
    <property type="entry name" value="REVERSE TRANSCRIPTASE-LIKE PROTEIN WITH RNA-DIRECTED DNA POLYMERASE DOMAIN"/>
    <property type="match status" value="1"/>
</dbReference>
<sequence>MYTENKIKFKLGNIETEWVENNVGVRQGCVISPTLFNIFMEELIARIRRLGGGVKIGGIKIGALGYADDLVVLTNTVEEMIRVLEVLDQYGKEWDVKFSGGKCKIMECTDVDRRNQWVLGDDILEIVNKYKYLGVEIRKGDGKLKGMIRNNESKAGKVAGLIRNTTWRCSNKYEVGRVLWKGVGVPRCLYGAEVLGFTQAEVNKLEKVQRQVGRLSLGAKKYTANEAIGGELGWSTMDERIAKIKIGYEVKIKGLEENRWLKKVYEELECEGYYEEREEFIKFIEDKYIEVWRVERNGEDDGMKMILGLKEDCYFEEVVKKMKEYL</sequence>
<dbReference type="InterPro" id="IPR043502">
    <property type="entry name" value="DNA/RNA_pol_sf"/>
</dbReference>
<feature type="domain" description="Reverse transcriptase" evidence="1">
    <location>
        <begin position="1"/>
        <end position="137"/>
    </location>
</feature>
<dbReference type="AlphaFoldDB" id="A0A819ZU58"/>
<organism evidence="2 3">
    <name type="scientific">Rotaria magnacalcarata</name>
    <dbReference type="NCBI Taxonomy" id="392030"/>
    <lineage>
        <taxon>Eukaryota</taxon>
        <taxon>Metazoa</taxon>
        <taxon>Spiralia</taxon>
        <taxon>Gnathifera</taxon>
        <taxon>Rotifera</taxon>
        <taxon>Eurotatoria</taxon>
        <taxon>Bdelloidea</taxon>
        <taxon>Philodinida</taxon>
        <taxon>Philodinidae</taxon>
        <taxon>Rotaria</taxon>
    </lineage>
</organism>
<dbReference type="PANTHER" id="PTHR47027">
    <property type="entry name" value="REVERSE TRANSCRIPTASE DOMAIN-CONTAINING PROTEIN"/>
    <property type="match status" value="1"/>
</dbReference>
<protein>
    <recommendedName>
        <fullName evidence="1">Reverse transcriptase domain-containing protein</fullName>
    </recommendedName>
</protein>
<dbReference type="Gene3D" id="3.30.70.270">
    <property type="match status" value="1"/>
</dbReference>
<reference evidence="2" key="1">
    <citation type="submission" date="2021-02" db="EMBL/GenBank/DDBJ databases">
        <authorList>
            <person name="Nowell W R."/>
        </authorList>
    </citation>
    <scope>NUCLEOTIDE SEQUENCE</scope>
</reference>
<accession>A0A819ZU58</accession>
<dbReference type="InterPro" id="IPR043128">
    <property type="entry name" value="Rev_trsase/Diguanyl_cyclase"/>
</dbReference>
<feature type="non-terminal residue" evidence="2">
    <location>
        <position position="326"/>
    </location>
</feature>
<dbReference type="InterPro" id="IPR000477">
    <property type="entry name" value="RT_dom"/>
</dbReference>
<evidence type="ECO:0000313" key="3">
    <source>
        <dbReference type="Proteomes" id="UP000663842"/>
    </source>
</evidence>
<dbReference type="SUPFAM" id="SSF56672">
    <property type="entry name" value="DNA/RNA polymerases"/>
    <property type="match status" value="1"/>
</dbReference>
<dbReference type="EMBL" id="CAJOBF010005552">
    <property type="protein sequence ID" value="CAF4179343.1"/>
    <property type="molecule type" value="Genomic_DNA"/>
</dbReference>
<evidence type="ECO:0000259" key="1">
    <source>
        <dbReference type="PROSITE" id="PS50878"/>
    </source>
</evidence>
<name>A0A819ZU58_9BILA</name>
<dbReference type="PROSITE" id="PS50878">
    <property type="entry name" value="RT_POL"/>
    <property type="match status" value="1"/>
</dbReference>
<feature type="non-terminal residue" evidence="2">
    <location>
        <position position="1"/>
    </location>
</feature>
<dbReference type="Pfam" id="PF00078">
    <property type="entry name" value="RVT_1"/>
    <property type="match status" value="1"/>
</dbReference>
<gene>
    <name evidence="2" type="ORF">UXM345_LOCUS26760</name>
</gene>
<evidence type="ECO:0000313" key="2">
    <source>
        <dbReference type="EMBL" id="CAF4179343.1"/>
    </source>
</evidence>